<dbReference type="PANTHER" id="PTHR43854:SF1">
    <property type="entry name" value="INDOLEPYRUVATE OXIDOREDUCTASE SUBUNIT IORB"/>
    <property type="match status" value="1"/>
</dbReference>
<organism evidence="3 4">
    <name type="scientific">Desulfovibrio piger</name>
    <dbReference type="NCBI Taxonomy" id="901"/>
    <lineage>
        <taxon>Bacteria</taxon>
        <taxon>Pseudomonadati</taxon>
        <taxon>Thermodesulfobacteriota</taxon>
        <taxon>Desulfovibrionia</taxon>
        <taxon>Desulfovibrionales</taxon>
        <taxon>Desulfovibrionaceae</taxon>
        <taxon>Desulfovibrio</taxon>
    </lineage>
</organism>
<dbReference type="InterPro" id="IPR052198">
    <property type="entry name" value="IorB_Oxidoreductase"/>
</dbReference>
<protein>
    <submittedName>
        <fullName evidence="3">Indolepyruvate oxidoreductase subunit IorB</fullName>
        <ecNumber evidence="3">1.2.7.8</ecNumber>
    </submittedName>
</protein>
<dbReference type="Pfam" id="PF01558">
    <property type="entry name" value="POR"/>
    <property type="match status" value="1"/>
</dbReference>
<dbReference type="InterPro" id="IPR019752">
    <property type="entry name" value="Pyrv/ketoisovalerate_OxRed_cat"/>
</dbReference>
<keyword evidence="1 3" id="KW-0560">Oxidoreductase</keyword>
<feature type="domain" description="Pyruvate/ketoisovalerate oxidoreductase catalytic" evidence="2">
    <location>
        <begin position="18"/>
        <end position="196"/>
    </location>
</feature>
<sequence length="202" mass="21337">MQHSDKQKRLRIFFTGVGGQGTLTATTLLARTALDAGQDVVAGEVHGMAQRGGVVESVLLLGGWRSPKLDLGEADILLGFEPLETLRGLPYLRPGGVIFSSRDPMPPLSVSLGMAEYPSMEEIEQKSRTVASQCHFLACRELGIQAGAAQAGNTVLLAAVCASGLLPFGIDALKTAIEKYLPAKLQASNLKALELGQAALHM</sequence>
<dbReference type="RefSeq" id="WP_072337259.1">
    <property type="nucleotide sequence ID" value="NZ_CALJDE010000004.1"/>
</dbReference>
<evidence type="ECO:0000259" key="2">
    <source>
        <dbReference type="Pfam" id="PF01558"/>
    </source>
</evidence>
<accession>A0A1K1LI08</accession>
<proteinExistence type="predicted"/>
<keyword evidence="3" id="KW-0670">Pyruvate</keyword>
<dbReference type="GO" id="GO:0043805">
    <property type="term" value="F:indolepyruvate ferredoxin oxidoreductase activity"/>
    <property type="evidence" value="ECO:0007669"/>
    <property type="project" value="UniProtKB-EC"/>
</dbReference>
<dbReference type="Gene3D" id="3.40.920.10">
    <property type="entry name" value="Pyruvate-ferredoxin oxidoreductase, PFOR, domain III"/>
    <property type="match status" value="1"/>
</dbReference>
<dbReference type="EC" id="1.2.7.8" evidence="3"/>
<evidence type="ECO:0000313" key="3">
    <source>
        <dbReference type="EMBL" id="SFV74328.1"/>
    </source>
</evidence>
<keyword evidence="4" id="KW-1185">Reference proteome</keyword>
<dbReference type="SUPFAM" id="SSF53323">
    <property type="entry name" value="Pyruvate-ferredoxin oxidoreductase, PFOR, domain III"/>
    <property type="match status" value="1"/>
</dbReference>
<dbReference type="Proteomes" id="UP000186323">
    <property type="component" value="Chromosome I"/>
</dbReference>
<dbReference type="PANTHER" id="PTHR43854">
    <property type="entry name" value="INDOLEPYRUVATE OXIDOREDUCTASE SUBUNIT IORB"/>
    <property type="match status" value="1"/>
</dbReference>
<dbReference type="AlphaFoldDB" id="A0A1K1LI08"/>
<dbReference type="EMBL" id="LT630450">
    <property type="protein sequence ID" value="SFV74328.1"/>
    <property type="molecule type" value="Genomic_DNA"/>
</dbReference>
<evidence type="ECO:0000256" key="1">
    <source>
        <dbReference type="ARBA" id="ARBA00023002"/>
    </source>
</evidence>
<name>A0A1K1LI08_9BACT</name>
<evidence type="ECO:0000313" key="4">
    <source>
        <dbReference type="Proteomes" id="UP000186323"/>
    </source>
</evidence>
<gene>
    <name evidence="3" type="ORF">DESPIGER_2511</name>
</gene>
<reference evidence="4" key="1">
    <citation type="submission" date="2016-10" db="EMBL/GenBank/DDBJ databases">
        <authorList>
            <person name="Wegmann U."/>
        </authorList>
    </citation>
    <scope>NUCLEOTIDE SEQUENCE [LARGE SCALE GENOMIC DNA]</scope>
</reference>
<dbReference type="KEGG" id="dpg:DESPIGER_2511"/>
<dbReference type="OrthoDB" id="9800445at2"/>
<dbReference type="InterPro" id="IPR002869">
    <property type="entry name" value="Pyrv_flavodox_OxRed_cen"/>
</dbReference>